<dbReference type="InterPro" id="IPR036388">
    <property type="entry name" value="WH-like_DNA-bd_sf"/>
</dbReference>
<dbReference type="InterPro" id="IPR000835">
    <property type="entry name" value="HTH_MarR-typ"/>
</dbReference>
<dbReference type="Proteomes" id="UP000236520">
    <property type="component" value="Unassembled WGS sequence"/>
</dbReference>
<protein>
    <submittedName>
        <fullName evidence="1">Uncharacterized protein</fullName>
    </submittedName>
</protein>
<dbReference type="EMBL" id="LJIW01000002">
    <property type="protein sequence ID" value="PNG90279.1"/>
    <property type="molecule type" value="Genomic_DNA"/>
</dbReference>
<comment type="caution">
    <text evidence="1">The sequence shown here is derived from an EMBL/GenBank/DDBJ whole genome shotgun (WGS) entry which is preliminary data.</text>
</comment>
<dbReference type="SUPFAM" id="SSF46785">
    <property type="entry name" value="Winged helix' DNA-binding domain"/>
    <property type="match status" value="1"/>
</dbReference>
<dbReference type="Gene3D" id="1.10.10.10">
    <property type="entry name" value="Winged helix-like DNA-binding domain superfamily/Winged helix DNA-binding domain"/>
    <property type="match status" value="1"/>
</dbReference>
<reference evidence="1 2" key="1">
    <citation type="submission" date="2015-09" db="EMBL/GenBank/DDBJ databases">
        <title>Genome sequence, genome mining and natural product profiling of a biocontrol bacterium Streptomyces malaysiensis F913.</title>
        <authorList>
            <person name="Xu Y."/>
            <person name="Wei J."/>
            <person name="Xie J."/>
            <person name="Li T."/>
            <person name="Zhou Z."/>
        </authorList>
    </citation>
    <scope>NUCLEOTIDE SEQUENCE [LARGE SCALE GENOMIC DNA]</scope>
    <source>
        <strain evidence="1 2">F913</strain>
    </source>
</reference>
<gene>
    <name evidence="1" type="ORF">SMF913_25744</name>
</gene>
<dbReference type="AlphaFoldDB" id="A0A291T4U9"/>
<proteinExistence type="predicted"/>
<dbReference type="GO" id="GO:0006950">
    <property type="term" value="P:response to stress"/>
    <property type="evidence" value="ECO:0007669"/>
    <property type="project" value="TreeGrafter"/>
</dbReference>
<dbReference type="InterPro" id="IPR039422">
    <property type="entry name" value="MarR/SlyA-like"/>
</dbReference>
<accession>A0A291T4U9</accession>
<organism evidence="1 2">
    <name type="scientific">Streptomyces malaysiensis</name>
    <dbReference type="NCBI Taxonomy" id="92644"/>
    <lineage>
        <taxon>Bacteria</taxon>
        <taxon>Bacillati</taxon>
        <taxon>Actinomycetota</taxon>
        <taxon>Actinomycetes</taxon>
        <taxon>Kitasatosporales</taxon>
        <taxon>Streptomycetaceae</taxon>
        <taxon>Streptomyces</taxon>
        <taxon>Streptomyces violaceusniger group</taxon>
    </lineage>
</organism>
<dbReference type="RefSeq" id="WP_099016371.1">
    <property type="nucleotide sequence ID" value="NZ_CP023992.1"/>
</dbReference>
<dbReference type="GO" id="GO:0003700">
    <property type="term" value="F:DNA-binding transcription factor activity"/>
    <property type="evidence" value="ECO:0007669"/>
    <property type="project" value="InterPro"/>
</dbReference>
<dbReference type="Pfam" id="PF12802">
    <property type="entry name" value="MarR_2"/>
    <property type="match status" value="1"/>
</dbReference>
<evidence type="ECO:0000313" key="2">
    <source>
        <dbReference type="Proteomes" id="UP000236520"/>
    </source>
</evidence>
<dbReference type="KEGG" id="smal:SMALA_7963"/>
<dbReference type="SMART" id="SM00347">
    <property type="entry name" value="HTH_MARR"/>
    <property type="match status" value="1"/>
</dbReference>
<dbReference type="PANTHER" id="PTHR33164:SF105">
    <property type="entry name" value="TRANSCRIPTIONAL REPRESSOR PROTEIN-RELATED"/>
    <property type="match status" value="1"/>
</dbReference>
<evidence type="ECO:0000313" key="1">
    <source>
        <dbReference type="EMBL" id="PNG90279.1"/>
    </source>
</evidence>
<name>A0A291T4U9_STRMQ</name>
<keyword evidence="2" id="KW-1185">Reference proteome</keyword>
<sequence length="147" mass="15275">MSTSSIDEIVGDCLAVRVRLIGRALTSLYDSALDGHGLTIAQVNLLAALGKVGPCPPSRLGDVLQLERSTVSRNLNLLLNHGWIEAVSADAKGMREVALTAAGRAKIESVMPEWRQAQRQAAELLGTAGVNAIQGIASGMGYAPAGA</sequence>
<dbReference type="PANTHER" id="PTHR33164">
    <property type="entry name" value="TRANSCRIPTIONAL REGULATOR, MARR FAMILY"/>
    <property type="match status" value="1"/>
</dbReference>
<dbReference type="InterPro" id="IPR036390">
    <property type="entry name" value="WH_DNA-bd_sf"/>
</dbReference>